<gene>
    <name evidence="9" type="ORF">MIZ01_2621</name>
</gene>
<dbReference type="Proteomes" id="UP001320326">
    <property type="component" value="Chromosome"/>
</dbReference>
<dbReference type="InterPro" id="IPR029044">
    <property type="entry name" value="Nucleotide-diphossugar_trans"/>
</dbReference>
<protein>
    <submittedName>
        <fullName evidence="9">Glycosyltransferase</fullName>
    </submittedName>
</protein>
<evidence type="ECO:0000256" key="7">
    <source>
        <dbReference type="SAM" id="Phobius"/>
    </source>
</evidence>
<reference evidence="9 10" key="1">
    <citation type="journal article" date="2022" name="Int. J. Syst. Evol. Microbiol.">
        <title>&lt;i&gt;Sideroxyarcus emersonii&lt;/i&gt; gen. nov. sp. nov., a neutrophilic, microaerobic iron- and thiosulfate-oxidizing bacterium isolated from iron-rich wetland sediment.</title>
        <authorList>
            <person name="Kato S."/>
            <person name="Itoh T."/>
            <person name="Iino T."/>
            <person name="Ohkuma M."/>
        </authorList>
    </citation>
    <scope>NUCLEOTIDE SEQUENCE [LARGE SCALE GENOMIC DNA]</scope>
    <source>
        <strain evidence="9 10">MIZ01</strain>
    </source>
</reference>
<dbReference type="EMBL" id="AP023423">
    <property type="protein sequence ID" value="BCK88815.1"/>
    <property type="molecule type" value="Genomic_DNA"/>
</dbReference>
<sequence>MKGIMRNKTCNEEHIDEIVNRIDRLERLVLQIRGVRSVLAEEQINSCKLTFISPCYNEKENLQNLYTRILNSCEESGLDDFEIIWIENGSFDGSIESMMQLAEKDSRLRIIQLSRNYGYQGAITCGLAHARGEFVAILDGDLQDPPELIVKMLSIAENDGFDVVYGVRKKRKENIFKRFAYAAFYRLWKFTAEIEIPLDAGDYCVMRRQVVNAMNSMPERQRFTRGLRAWVGFKQTGFQYERDARAGGESKFGLSGMINLALDGLVAYSVAPLRMATIIGISVSGLAFALILIQGVGRLIAYALGSTFVGVLPPGISQTNLLMASLFGVQMLVVGVLGEYIGRIYVEVKDRPIFLIKDKIN</sequence>
<name>A0AAN1XCD7_9PROT</name>
<dbReference type="AlphaFoldDB" id="A0AAN1XCD7"/>
<proteinExistence type="predicted"/>
<evidence type="ECO:0000256" key="1">
    <source>
        <dbReference type="ARBA" id="ARBA00004141"/>
    </source>
</evidence>
<evidence type="ECO:0000256" key="3">
    <source>
        <dbReference type="ARBA" id="ARBA00022679"/>
    </source>
</evidence>
<keyword evidence="6 7" id="KW-0472">Membrane</keyword>
<dbReference type="InterPro" id="IPR050256">
    <property type="entry name" value="Glycosyltransferase_2"/>
</dbReference>
<keyword evidence="3" id="KW-0808">Transferase</keyword>
<organism evidence="9 10">
    <name type="scientific">Sideroxyarcus emersonii</name>
    <dbReference type="NCBI Taxonomy" id="2764705"/>
    <lineage>
        <taxon>Bacteria</taxon>
        <taxon>Pseudomonadati</taxon>
        <taxon>Pseudomonadota</taxon>
        <taxon>Betaproteobacteria</taxon>
        <taxon>Nitrosomonadales</taxon>
        <taxon>Gallionellaceae</taxon>
        <taxon>Sideroxyarcus</taxon>
    </lineage>
</organism>
<dbReference type="CDD" id="cd04187">
    <property type="entry name" value="DPM1_like_bac"/>
    <property type="match status" value="1"/>
</dbReference>
<keyword evidence="5 7" id="KW-1133">Transmembrane helix</keyword>
<dbReference type="PANTHER" id="PTHR48090:SF1">
    <property type="entry name" value="PROPHAGE BACTOPRENOL GLUCOSYL TRANSFERASE HOMOLOG"/>
    <property type="match status" value="1"/>
</dbReference>
<dbReference type="SUPFAM" id="SSF53448">
    <property type="entry name" value="Nucleotide-diphospho-sugar transferases"/>
    <property type="match status" value="1"/>
</dbReference>
<keyword evidence="10" id="KW-1185">Reference proteome</keyword>
<evidence type="ECO:0000313" key="9">
    <source>
        <dbReference type="EMBL" id="BCK88815.1"/>
    </source>
</evidence>
<dbReference type="Gene3D" id="3.90.550.10">
    <property type="entry name" value="Spore Coat Polysaccharide Biosynthesis Protein SpsA, Chain A"/>
    <property type="match status" value="1"/>
</dbReference>
<dbReference type="KEGG" id="seme:MIZ01_2621"/>
<keyword evidence="4 7" id="KW-0812">Transmembrane</keyword>
<evidence type="ECO:0000256" key="5">
    <source>
        <dbReference type="ARBA" id="ARBA00022989"/>
    </source>
</evidence>
<evidence type="ECO:0000256" key="2">
    <source>
        <dbReference type="ARBA" id="ARBA00022676"/>
    </source>
</evidence>
<evidence type="ECO:0000259" key="8">
    <source>
        <dbReference type="Pfam" id="PF00535"/>
    </source>
</evidence>
<keyword evidence="2" id="KW-0328">Glycosyltransferase</keyword>
<evidence type="ECO:0000256" key="6">
    <source>
        <dbReference type="ARBA" id="ARBA00023136"/>
    </source>
</evidence>
<comment type="subcellular location">
    <subcellularLocation>
        <location evidence="1">Membrane</location>
        <topology evidence="1">Multi-pass membrane protein</topology>
    </subcellularLocation>
</comment>
<dbReference type="InterPro" id="IPR001173">
    <property type="entry name" value="Glyco_trans_2-like"/>
</dbReference>
<evidence type="ECO:0000256" key="4">
    <source>
        <dbReference type="ARBA" id="ARBA00022692"/>
    </source>
</evidence>
<dbReference type="Pfam" id="PF00535">
    <property type="entry name" value="Glycos_transf_2"/>
    <property type="match status" value="1"/>
</dbReference>
<dbReference type="GO" id="GO:0005886">
    <property type="term" value="C:plasma membrane"/>
    <property type="evidence" value="ECO:0007669"/>
    <property type="project" value="TreeGrafter"/>
</dbReference>
<feature type="transmembrane region" description="Helical" evidence="7">
    <location>
        <begin position="275"/>
        <end position="292"/>
    </location>
</feature>
<accession>A0AAN1XCD7</accession>
<feature type="domain" description="Glycosyltransferase 2-like" evidence="8">
    <location>
        <begin position="51"/>
        <end position="211"/>
    </location>
</feature>
<dbReference type="GO" id="GO:0016757">
    <property type="term" value="F:glycosyltransferase activity"/>
    <property type="evidence" value="ECO:0007669"/>
    <property type="project" value="UniProtKB-KW"/>
</dbReference>
<evidence type="ECO:0000313" key="10">
    <source>
        <dbReference type="Proteomes" id="UP001320326"/>
    </source>
</evidence>
<dbReference type="PANTHER" id="PTHR48090">
    <property type="entry name" value="UNDECAPRENYL-PHOSPHATE 4-DEOXY-4-FORMAMIDO-L-ARABINOSE TRANSFERASE-RELATED"/>
    <property type="match status" value="1"/>
</dbReference>
<feature type="transmembrane region" description="Helical" evidence="7">
    <location>
        <begin position="322"/>
        <end position="341"/>
    </location>
</feature>